<accession>A0AAW4FH29</accession>
<dbReference type="InterPro" id="IPR002347">
    <property type="entry name" value="SDR_fam"/>
</dbReference>
<keyword evidence="1" id="KW-0560">Oxidoreductase</keyword>
<dbReference type="SUPFAM" id="SSF51735">
    <property type="entry name" value="NAD(P)-binding Rossmann-fold domains"/>
    <property type="match status" value="1"/>
</dbReference>
<dbReference type="RefSeq" id="WP_057216922.1">
    <property type="nucleotide sequence ID" value="NZ_CP083374.1"/>
</dbReference>
<dbReference type="GO" id="GO:0016491">
    <property type="term" value="F:oxidoreductase activity"/>
    <property type="evidence" value="ECO:0007669"/>
    <property type="project" value="UniProtKB-KW"/>
</dbReference>
<evidence type="ECO:0000313" key="3">
    <source>
        <dbReference type="Proteomes" id="UP000744980"/>
    </source>
</evidence>
<dbReference type="Proteomes" id="UP000744980">
    <property type="component" value="Unassembled WGS sequence"/>
</dbReference>
<gene>
    <name evidence="2" type="ORF">GFB56_06610</name>
</gene>
<organism evidence="2 3">
    <name type="scientific">Ensifer canadensis</name>
    <dbReference type="NCBI Taxonomy" id="555315"/>
    <lineage>
        <taxon>Bacteria</taxon>
        <taxon>Pseudomonadati</taxon>
        <taxon>Pseudomonadota</taxon>
        <taxon>Alphaproteobacteria</taxon>
        <taxon>Hyphomicrobiales</taxon>
        <taxon>Rhizobiaceae</taxon>
        <taxon>Sinorhizobium/Ensifer group</taxon>
        <taxon>Ensifer</taxon>
    </lineage>
</organism>
<name>A0AAW4FH29_9HYPH</name>
<dbReference type="Gene3D" id="3.40.50.720">
    <property type="entry name" value="NAD(P)-binding Rossmann-like Domain"/>
    <property type="match status" value="1"/>
</dbReference>
<sequence length="290" mass="31083">MSEISAPIVVMTGATSGIGRLAAIELASRGAHLVLIARSEVNAEATGNAIRTVAPQAQIDIHYADLTRLETVSAVGQTIAREHDKIDVLINNAGIHAFAPRTTVDGYDEMMAVNYLAPWLLTSTLRETLIRSAPSRIVTTASEASRHHGKIELTGDMFAPTRFSRLGSSRIYGRTKLLDIMLSLELSRQLEGTGVAVNCLDPGFNVTGLGRELSFAPMLERILTRLKIGDPRRGAGIIVRLAMDAEFGTATGGYFSVKDATPLEPVSPADDPNARQALWAITHEVLGAIS</sequence>
<keyword evidence="3" id="KW-1185">Reference proteome</keyword>
<reference evidence="2 3" key="1">
    <citation type="submission" date="2020-01" db="EMBL/GenBank/DDBJ databases">
        <title>Draft genome assembly of Ensifer adhaerens T173.</title>
        <authorList>
            <person name="Craig J.E."/>
            <person name="Stinchcombe J.R."/>
        </authorList>
    </citation>
    <scope>NUCLEOTIDE SEQUENCE [LARGE SCALE GENOMIC DNA]</scope>
    <source>
        <strain evidence="2 3">T173</strain>
    </source>
</reference>
<dbReference type="PRINTS" id="PR00081">
    <property type="entry name" value="GDHRDH"/>
</dbReference>
<protein>
    <submittedName>
        <fullName evidence="2">SDR family NAD(P)-dependent oxidoreductase</fullName>
    </submittedName>
</protein>
<dbReference type="AlphaFoldDB" id="A0AAW4FH29"/>
<dbReference type="InterPro" id="IPR036291">
    <property type="entry name" value="NAD(P)-bd_dom_sf"/>
</dbReference>
<dbReference type="EMBL" id="WXFA01000003">
    <property type="protein sequence ID" value="MBM3090484.1"/>
    <property type="molecule type" value="Genomic_DNA"/>
</dbReference>
<evidence type="ECO:0000256" key="1">
    <source>
        <dbReference type="ARBA" id="ARBA00023002"/>
    </source>
</evidence>
<proteinExistence type="predicted"/>
<dbReference type="PANTHER" id="PTHR43157">
    <property type="entry name" value="PHOSPHATIDYLINOSITOL-GLYCAN BIOSYNTHESIS CLASS F PROTEIN-RELATED"/>
    <property type="match status" value="1"/>
</dbReference>
<comment type="caution">
    <text evidence="2">The sequence shown here is derived from an EMBL/GenBank/DDBJ whole genome shotgun (WGS) entry which is preliminary data.</text>
</comment>
<evidence type="ECO:0000313" key="2">
    <source>
        <dbReference type="EMBL" id="MBM3090484.1"/>
    </source>
</evidence>
<dbReference type="PANTHER" id="PTHR43157:SF31">
    <property type="entry name" value="PHOSPHATIDYLINOSITOL-GLYCAN BIOSYNTHESIS CLASS F PROTEIN"/>
    <property type="match status" value="1"/>
</dbReference>
<dbReference type="Pfam" id="PF00106">
    <property type="entry name" value="adh_short"/>
    <property type="match status" value="1"/>
</dbReference>